<keyword evidence="5" id="KW-1185">Reference proteome</keyword>
<dbReference type="Pfam" id="PF07690">
    <property type="entry name" value="MFS_1"/>
    <property type="match status" value="1"/>
</dbReference>
<dbReference type="EMBL" id="JBHFEH010000006">
    <property type="protein sequence ID" value="KAL2056878.1"/>
    <property type="molecule type" value="Genomic_DNA"/>
</dbReference>
<name>A0ABR4BGC3_9LECA</name>
<feature type="transmembrane region" description="Helical" evidence="3">
    <location>
        <begin position="173"/>
        <end position="193"/>
    </location>
</feature>
<dbReference type="PANTHER" id="PTHR11360">
    <property type="entry name" value="MONOCARBOXYLATE TRANSPORTER"/>
    <property type="match status" value="1"/>
</dbReference>
<keyword evidence="3" id="KW-0472">Membrane</keyword>
<dbReference type="SUPFAM" id="SSF103473">
    <property type="entry name" value="MFS general substrate transporter"/>
    <property type="match status" value="1"/>
</dbReference>
<reference evidence="4 5" key="1">
    <citation type="submission" date="2024-09" db="EMBL/GenBank/DDBJ databases">
        <title>Rethinking Asexuality: The Enigmatic Case of Functional Sexual Genes in Lepraria (Stereocaulaceae).</title>
        <authorList>
            <person name="Doellman M."/>
            <person name="Sun Y."/>
            <person name="Barcenas-Pena A."/>
            <person name="Lumbsch H.T."/>
            <person name="Grewe F."/>
        </authorList>
    </citation>
    <scope>NUCLEOTIDE SEQUENCE [LARGE SCALE GENOMIC DNA]</scope>
    <source>
        <strain evidence="4 5">Grewe 0041</strain>
    </source>
</reference>
<dbReference type="PANTHER" id="PTHR11360:SF130">
    <property type="entry name" value="MAJOR FACILITATOR SUPERFAMILY (MFS) PROFILE DOMAIN-CONTAINING PROTEIN-RELATED"/>
    <property type="match status" value="1"/>
</dbReference>
<comment type="caution">
    <text evidence="4">The sequence shown here is derived from an EMBL/GenBank/DDBJ whole genome shotgun (WGS) entry which is preliminary data.</text>
</comment>
<comment type="similarity">
    <text evidence="2">Belongs to the major facilitator superfamily. Monocarboxylate porter (TC 2.A.1.13) family.</text>
</comment>
<dbReference type="Gene3D" id="1.20.1250.20">
    <property type="entry name" value="MFS general substrate transporter like domains"/>
    <property type="match status" value="1"/>
</dbReference>
<feature type="transmembrane region" description="Helical" evidence="3">
    <location>
        <begin position="200"/>
        <end position="219"/>
    </location>
</feature>
<evidence type="ECO:0000256" key="2">
    <source>
        <dbReference type="ARBA" id="ARBA00006727"/>
    </source>
</evidence>
<sequence length="471" mass="51408">MSRVTSSIFGASHTDNFRIDGFVHDGPYWELPIEVLPRVITDEEDSEEPPDGGFLAWLHVFVGFFIIMNAQGLNQASQGPRCKKWLLILCKSYGVFQAYYETVLLPHESSATITWIGSTQVFLLFFMSVVVSPLVDKGLFRLCFHGGSLLLVASVFITSCCTHWWQFFLVQGVMTGAGMGLVFASGSLILMAYFSKHIGLALGLASSGGSVGGMVFPAVAQQLVTKIGFPWTVRVIALIVLITIIPAQIVVRDHKGWKRKASPSMDWTMFRDIPYLLMAAGLFFVLWGIYFGFYYIVVYGQTSLHLPPNPSITLLILMNALNAPGRILPTLISDTCLGPLNTLIPIALLTSFTLYLWIGCTTHVSLMFLSCFYGLCAGGLQGLYIPLIRAFSVPKRCPTEAENKVGVRLAFSFFWISVATLTGAPLGGALLGKMNGGFLGAQLFAGSSVLVGSLLLIAARWTREGWGPAKV</sequence>
<accession>A0ABR4BGC3</accession>
<feature type="transmembrane region" description="Helical" evidence="3">
    <location>
        <begin position="147"/>
        <end position="167"/>
    </location>
</feature>
<feature type="transmembrane region" description="Helical" evidence="3">
    <location>
        <begin position="437"/>
        <end position="458"/>
    </location>
</feature>
<evidence type="ECO:0000256" key="3">
    <source>
        <dbReference type="SAM" id="Phobius"/>
    </source>
</evidence>
<feature type="transmembrane region" description="Helical" evidence="3">
    <location>
        <begin position="54"/>
        <end position="73"/>
    </location>
</feature>
<feature type="transmembrane region" description="Helical" evidence="3">
    <location>
        <begin position="409"/>
        <end position="431"/>
    </location>
</feature>
<keyword evidence="3" id="KW-1133">Transmembrane helix</keyword>
<proteinExistence type="inferred from homology"/>
<organism evidence="4 5">
    <name type="scientific">Lepraria finkii</name>
    <dbReference type="NCBI Taxonomy" id="1340010"/>
    <lineage>
        <taxon>Eukaryota</taxon>
        <taxon>Fungi</taxon>
        <taxon>Dikarya</taxon>
        <taxon>Ascomycota</taxon>
        <taxon>Pezizomycotina</taxon>
        <taxon>Lecanoromycetes</taxon>
        <taxon>OSLEUM clade</taxon>
        <taxon>Lecanoromycetidae</taxon>
        <taxon>Lecanorales</taxon>
        <taxon>Lecanorineae</taxon>
        <taxon>Stereocaulaceae</taxon>
        <taxon>Lepraria</taxon>
    </lineage>
</organism>
<keyword evidence="3" id="KW-0812">Transmembrane</keyword>
<evidence type="ECO:0000313" key="4">
    <source>
        <dbReference type="EMBL" id="KAL2056878.1"/>
    </source>
</evidence>
<evidence type="ECO:0000313" key="5">
    <source>
        <dbReference type="Proteomes" id="UP001590951"/>
    </source>
</evidence>
<feature type="transmembrane region" description="Helical" evidence="3">
    <location>
        <begin position="340"/>
        <end position="358"/>
    </location>
</feature>
<dbReference type="InterPro" id="IPR011701">
    <property type="entry name" value="MFS"/>
</dbReference>
<dbReference type="InterPro" id="IPR050327">
    <property type="entry name" value="Proton-linked_MCT"/>
</dbReference>
<comment type="subcellular location">
    <subcellularLocation>
        <location evidence="1">Membrane</location>
        <topology evidence="1">Multi-pass membrane protein</topology>
    </subcellularLocation>
</comment>
<feature type="transmembrane region" description="Helical" evidence="3">
    <location>
        <begin position="273"/>
        <end position="297"/>
    </location>
</feature>
<feature type="transmembrane region" description="Helical" evidence="3">
    <location>
        <begin position="112"/>
        <end position="135"/>
    </location>
</feature>
<dbReference type="Proteomes" id="UP001590951">
    <property type="component" value="Unassembled WGS sequence"/>
</dbReference>
<feature type="transmembrane region" description="Helical" evidence="3">
    <location>
        <begin position="85"/>
        <end position="100"/>
    </location>
</feature>
<protein>
    <submittedName>
        <fullName evidence="4">Uncharacterized protein</fullName>
    </submittedName>
</protein>
<feature type="transmembrane region" description="Helical" evidence="3">
    <location>
        <begin position="364"/>
        <end position="388"/>
    </location>
</feature>
<gene>
    <name evidence="4" type="ORF">ABVK25_002617</name>
</gene>
<evidence type="ECO:0000256" key="1">
    <source>
        <dbReference type="ARBA" id="ARBA00004141"/>
    </source>
</evidence>
<dbReference type="InterPro" id="IPR036259">
    <property type="entry name" value="MFS_trans_sf"/>
</dbReference>
<feature type="transmembrane region" description="Helical" evidence="3">
    <location>
        <begin position="231"/>
        <end position="252"/>
    </location>
</feature>